<evidence type="ECO:0000256" key="7">
    <source>
        <dbReference type="RuleBase" id="RU003879"/>
    </source>
</evidence>
<comment type="subcellular location">
    <subcellularLocation>
        <location evidence="1">Cell membrane</location>
        <topology evidence="1">Single-pass membrane protein</topology>
    </subcellularLocation>
    <subcellularLocation>
        <location evidence="7">Cell membrane</location>
        <topology evidence="7">Single-pass type II membrane protein</topology>
    </subcellularLocation>
</comment>
<reference evidence="8 9" key="1">
    <citation type="submission" date="2016-05" db="EMBL/GenBank/DDBJ databases">
        <title>Genomic and physiological characterization of Planctopirus sp. isolated from fresh water lake.</title>
        <authorList>
            <person name="Subhash Y."/>
            <person name="Ramana C."/>
        </authorList>
    </citation>
    <scope>NUCLEOTIDE SEQUENCE [LARGE SCALE GENOMIC DNA]</scope>
    <source>
        <strain evidence="8 9">JC280</strain>
    </source>
</reference>
<dbReference type="Proteomes" id="UP000094828">
    <property type="component" value="Unassembled WGS sequence"/>
</dbReference>
<gene>
    <name evidence="8" type="ORF">A6X21_21525</name>
</gene>
<accession>A0A1C3EFR4</accession>
<dbReference type="STRING" id="1841610.A6X21_21525"/>
<evidence type="ECO:0000313" key="8">
    <source>
        <dbReference type="EMBL" id="ODA32097.1"/>
    </source>
</evidence>
<name>A0A1C3EFR4_9PLAN</name>
<keyword evidence="6" id="KW-0472">Membrane</keyword>
<comment type="caution">
    <text evidence="8">The sequence shown here is derived from an EMBL/GenBank/DDBJ whole genome shotgun (WGS) entry which is preliminary data.</text>
</comment>
<keyword evidence="4 7" id="KW-0812">Transmembrane</keyword>
<evidence type="ECO:0000256" key="5">
    <source>
        <dbReference type="ARBA" id="ARBA00022989"/>
    </source>
</evidence>
<evidence type="ECO:0008006" key="10">
    <source>
        <dbReference type="Google" id="ProtNLM"/>
    </source>
</evidence>
<keyword evidence="5" id="KW-1133">Transmembrane helix</keyword>
<organism evidence="8 9">
    <name type="scientific">Planctopirus hydrillae</name>
    <dbReference type="NCBI Taxonomy" id="1841610"/>
    <lineage>
        <taxon>Bacteria</taxon>
        <taxon>Pseudomonadati</taxon>
        <taxon>Planctomycetota</taxon>
        <taxon>Planctomycetia</taxon>
        <taxon>Planctomycetales</taxon>
        <taxon>Planctomycetaceae</taxon>
        <taxon>Planctopirus</taxon>
    </lineage>
</organism>
<evidence type="ECO:0000256" key="6">
    <source>
        <dbReference type="ARBA" id="ARBA00023136"/>
    </source>
</evidence>
<evidence type="ECO:0000256" key="4">
    <source>
        <dbReference type="ARBA" id="ARBA00022692"/>
    </source>
</evidence>
<dbReference type="GO" id="GO:0022857">
    <property type="term" value="F:transmembrane transporter activity"/>
    <property type="evidence" value="ECO:0007669"/>
    <property type="project" value="InterPro"/>
</dbReference>
<sequence length="170" mass="19172">MRHRNRFSHGNVELNMAAMLDMAFQLLAFFILTFTPSPIEGQFALKLPPPVAQTQPETLTPASNDAEAMLDLQAIHLTLLANPEGRLSAVLLEDQPLFEGDWTPQHATLLNNQLKEIFQTPDSPFHQIQIISDKTLHYGDMMKVVEVVSRQKLANGKPLREIGFSERNTR</sequence>
<dbReference type="RefSeq" id="WP_068847631.1">
    <property type="nucleotide sequence ID" value="NZ_LYDR01000071.1"/>
</dbReference>
<keyword evidence="7" id="KW-0813">Transport</keyword>
<proteinExistence type="inferred from homology"/>
<dbReference type="AlphaFoldDB" id="A0A1C3EFR4"/>
<dbReference type="GO" id="GO:0015031">
    <property type="term" value="P:protein transport"/>
    <property type="evidence" value="ECO:0007669"/>
    <property type="project" value="UniProtKB-KW"/>
</dbReference>
<dbReference type="EMBL" id="LYDR01000071">
    <property type="protein sequence ID" value="ODA32097.1"/>
    <property type="molecule type" value="Genomic_DNA"/>
</dbReference>
<dbReference type="GO" id="GO:0005886">
    <property type="term" value="C:plasma membrane"/>
    <property type="evidence" value="ECO:0007669"/>
    <property type="project" value="UniProtKB-SubCell"/>
</dbReference>
<protein>
    <recommendedName>
        <fullName evidence="10">Biopolymer transporter ExbD</fullName>
    </recommendedName>
</protein>
<keyword evidence="9" id="KW-1185">Reference proteome</keyword>
<keyword evidence="3" id="KW-1003">Cell membrane</keyword>
<dbReference type="OrthoDB" id="9789920at2"/>
<evidence type="ECO:0000256" key="3">
    <source>
        <dbReference type="ARBA" id="ARBA00022475"/>
    </source>
</evidence>
<comment type="similarity">
    <text evidence="2 7">Belongs to the ExbD/TolR family.</text>
</comment>
<evidence type="ECO:0000313" key="9">
    <source>
        <dbReference type="Proteomes" id="UP000094828"/>
    </source>
</evidence>
<keyword evidence="7" id="KW-0653">Protein transport</keyword>
<evidence type="ECO:0000256" key="1">
    <source>
        <dbReference type="ARBA" id="ARBA00004162"/>
    </source>
</evidence>
<dbReference type="Pfam" id="PF02472">
    <property type="entry name" value="ExbD"/>
    <property type="match status" value="1"/>
</dbReference>
<dbReference type="InterPro" id="IPR003400">
    <property type="entry name" value="ExbD"/>
</dbReference>
<evidence type="ECO:0000256" key="2">
    <source>
        <dbReference type="ARBA" id="ARBA00005811"/>
    </source>
</evidence>